<dbReference type="EMBL" id="UGNX01000001">
    <property type="protein sequence ID" value="STX34256.1"/>
    <property type="molecule type" value="Genomic_DNA"/>
</dbReference>
<dbReference type="AlphaFoldDB" id="A0A378IGX4"/>
<protein>
    <submittedName>
        <fullName evidence="1">Uncharacterized protein</fullName>
    </submittedName>
</protein>
<dbReference type="Proteomes" id="UP000255316">
    <property type="component" value="Unassembled WGS sequence"/>
</dbReference>
<organism evidence="1 2">
    <name type="scientific">Legionella cincinnatiensis</name>
    <dbReference type="NCBI Taxonomy" id="28085"/>
    <lineage>
        <taxon>Bacteria</taxon>
        <taxon>Pseudomonadati</taxon>
        <taxon>Pseudomonadota</taxon>
        <taxon>Gammaproteobacteria</taxon>
        <taxon>Legionellales</taxon>
        <taxon>Legionellaceae</taxon>
        <taxon>Legionella</taxon>
    </lineage>
</organism>
<sequence length="43" mass="5024">MRATMLEKSTTPDGDVMRALVTQFENQFVINDNFEDNLQCRIM</sequence>
<evidence type="ECO:0000313" key="1">
    <source>
        <dbReference type="EMBL" id="STX34256.1"/>
    </source>
</evidence>
<name>A0A378IGX4_9GAMM</name>
<reference evidence="1 2" key="1">
    <citation type="submission" date="2018-06" db="EMBL/GenBank/DDBJ databases">
        <authorList>
            <consortium name="Pathogen Informatics"/>
            <person name="Doyle S."/>
        </authorList>
    </citation>
    <scope>NUCLEOTIDE SEQUENCE [LARGE SCALE GENOMIC DNA]</scope>
    <source>
        <strain evidence="1 2">NCTC12438</strain>
    </source>
</reference>
<proteinExistence type="predicted"/>
<evidence type="ECO:0000313" key="2">
    <source>
        <dbReference type="Proteomes" id="UP000255316"/>
    </source>
</evidence>
<dbReference type="RefSeq" id="WP_274519435.1">
    <property type="nucleotide sequence ID" value="NZ_CAAAHQ010000031.1"/>
</dbReference>
<gene>
    <name evidence="1" type="ORF">NCTC12438_00849</name>
</gene>
<accession>A0A378IGX4</accession>